<dbReference type="VEuPathDB" id="FungiDB:yc1106_01727"/>
<keyword evidence="1" id="KW-0175">Coiled coil</keyword>
<name>A0A9Q9DNW4_CURCL</name>
<feature type="region of interest" description="Disordered" evidence="2">
    <location>
        <begin position="700"/>
        <end position="742"/>
    </location>
</feature>
<feature type="coiled-coil region" evidence="1">
    <location>
        <begin position="206"/>
        <end position="341"/>
    </location>
</feature>
<dbReference type="OrthoDB" id="3685769at2759"/>
<dbReference type="EMBL" id="CP089274">
    <property type="protein sequence ID" value="USP74453.1"/>
    <property type="molecule type" value="Genomic_DNA"/>
</dbReference>
<feature type="compositionally biased region" description="Basic and acidic residues" evidence="2">
    <location>
        <begin position="32"/>
        <end position="48"/>
    </location>
</feature>
<reference evidence="3" key="1">
    <citation type="submission" date="2021-12" db="EMBL/GenBank/DDBJ databases">
        <title>Curvularia clavata genome.</title>
        <authorList>
            <person name="Cao Y."/>
        </authorList>
    </citation>
    <scope>NUCLEOTIDE SEQUENCE</scope>
    <source>
        <strain evidence="3">Yc1106</strain>
    </source>
</reference>
<evidence type="ECO:0000256" key="1">
    <source>
        <dbReference type="SAM" id="Coils"/>
    </source>
</evidence>
<evidence type="ECO:0000313" key="3">
    <source>
        <dbReference type="EMBL" id="USP74453.1"/>
    </source>
</evidence>
<feature type="compositionally biased region" description="Low complexity" evidence="2">
    <location>
        <begin position="719"/>
        <end position="730"/>
    </location>
</feature>
<keyword evidence="4" id="KW-1185">Reference proteome</keyword>
<evidence type="ECO:0000313" key="4">
    <source>
        <dbReference type="Proteomes" id="UP001056012"/>
    </source>
</evidence>
<gene>
    <name evidence="3" type="ORF">yc1106_01727</name>
</gene>
<evidence type="ECO:0000256" key="2">
    <source>
        <dbReference type="SAM" id="MobiDB-lite"/>
    </source>
</evidence>
<feature type="region of interest" description="Disordered" evidence="2">
    <location>
        <begin position="1"/>
        <end position="172"/>
    </location>
</feature>
<proteinExistence type="predicted"/>
<feature type="compositionally biased region" description="Polar residues" evidence="2">
    <location>
        <begin position="1"/>
        <end position="20"/>
    </location>
</feature>
<protein>
    <submittedName>
        <fullName evidence="3">Uncharacterized protein</fullName>
    </submittedName>
</protein>
<feature type="coiled-coil region" evidence="1">
    <location>
        <begin position="637"/>
        <end position="664"/>
    </location>
</feature>
<sequence>MSISLENGESTDLPSTSNDGTGRRPTLQFSIEDTKPREAHAMEKEERQNGNAQEKSRNGSVIDEEFEGDHHVRKPRSRNSSSSYAAPTKASKARKNEKVEMPSYSSSSRQRAFSMLSSLRASPVQRSPSMFKNSRDASPISDYLPQLPWEQKEEDRQTRACSPDPIDSQTVGSHNDEYVAEILHWEQKKQEAKEWPGTGGNGGFEEEELRKQFEELNTERDKTLETLGHLQRELAIAKNEIVNLRQHNSELEARIKENELANTERDERAEIELQIHEKIVMDWRQKHDELSIKTKELEERIEARNRLEPRLLSMEAVEAENKKLLATVAEKQKKLRTTQRELDKIIEYAQERDSEALESDKKLEAFQKFMSDMSEVVTKWAQASSCEQRIELSDMDSLMRSYADDADTKKLLVNTRQLLGHFVQKHEILESRMEDKKYEIESMKKGVEARIGELQEAALQSPGLMSLGSMNSGIFSTGLTTSGPMTPAASTSALQAPVLVTPALMPSGLTRPPISLQNDREGFEGLYEEELEKRKAAEKKIQDISGVRKQQLRLQQARKELESRLEKVLEENEVLRKEAEEAKLQTELWKDESEQSKLELDKRSTEFQACIDKNEQEKDQYIEYYHTEIQNESRWEAANLHKKLEDQEQVYKTLKQEFDRSKATNARKQVEIASLERKCMMQSKHIRDVEQAILHNEELPTLPNLDDEDGSQYGSEADILSPSSTLSPSIHPGSIANHRPKPRYEHPNAATTRMAKVHAYLAQLQARSEEELLDAIFEAPSMTVKKGKAADDIIEKVRKWSLAEYYPPDKKNWTDVRSRSVWERWEGEKWAAKCKEKRFLEILRKRGILEDY</sequence>
<dbReference type="Proteomes" id="UP001056012">
    <property type="component" value="Chromosome 1"/>
</dbReference>
<feature type="compositionally biased region" description="Low complexity" evidence="2">
    <location>
        <begin position="103"/>
        <end position="118"/>
    </location>
</feature>
<accession>A0A9Q9DNW4</accession>
<dbReference type="AlphaFoldDB" id="A0A9Q9DNW4"/>
<feature type="coiled-coil region" evidence="1">
    <location>
        <begin position="547"/>
        <end position="592"/>
    </location>
</feature>
<organism evidence="3 4">
    <name type="scientific">Curvularia clavata</name>
    <dbReference type="NCBI Taxonomy" id="95742"/>
    <lineage>
        <taxon>Eukaryota</taxon>
        <taxon>Fungi</taxon>
        <taxon>Dikarya</taxon>
        <taxon>Ascomycota</taxon>
        <taxon>Pezizomycotina</taxon>
        <taxon>Dothideomycetes</taxon>
        <taxon>Pleosporomycetidae</taxon>
        <taxon>Pleosporales</taxon>
        <taxon>Pleosporineae</taxon>
        <taxon>Pleosporaceae</taxon>
        <taxon>Curvularia</taxon>
    </lineage>
</organism>